<gene>
    <name evidence="1" type="ORF">CN596_04110</name>
    <name evidence="2" type="ORF">CON73_16165</name>
</gene>
<dbReference type="Proteomes" id="UP000225320">
    <property type="component" value="Unassembled WGS sequence"/>
</dbReference>
<accession>A0A2B5DA50</accession>
<dbReference type="AlphaFoldDB" id="A0A2B5DA50"/>
<dbReference type="Pfam" id="PF13128">
    <property type="entry name" value="DUF3954"/>
    <property type="match status" value="1"/>
</dbReference>
<dbReference type="RefSeq" id="WP_000711470.1">
    <property type="nucleotide sequence ID" value="NZ_JBALMW010000215.1"/>
</dbReference>
<sequence>MKKEIDVTNNKLLVVKNGEVLSFNPPESGFGEQIVIWVNGKVGHVKTTSNEKID</sequence>
<comment type="caution">
    <text evidence="2">The sequence shown here is derived from an EMBL/GenBank/DDBJ whole genome shotgun (WGS) entry which is preliminary data.</text>
</comment>
<dbReference type="EMBL" id="NUAJ01000005">
    <property type="protein sequence ID" value="PEN57139.1"/>
    <property type="molecule type" value="Genomic_DNA"/>
</dbReference>
<reference evidence="1 3" key="2">
    <citation type="submission" date="2017-09" db="EMBL/GenBank/DDBJ databases">
        <title>Large-scale bioinformatics analysis of Bacillus genomes uncovers conserved roles of natural products in bacterial physiology.</title>
        <authorList>
            <consortium name="Agbiome Team Llc"/>
            <person name="Bleich R.M."/>
            <person name="Kirk G.J."/>
            <person name="Santa Maria K.C."/>
            <person name="Allen S.E."/>
            <person name="Farag S."/>
            <person name="Shank E.A."/>
            <person name="Bowers A."/>
        </authorList>
    </citation>
    <scope>NUCLEOTIDE SEQUENCE [LARGE SCALE GENOMIC DNA]</scope>
    <source>
        <strain evidence="1 3">AFS027958</strain>
    </source>
</reference>
<dbReference type="EMBL" id="NVOI01000061">
    <property type="protein sequence ID" value="PGG90537.1"/>
    <property type="molecule type" value="Genomic_DNA"/>
</dbReference>
<evidence type="ECO:0000313" key="4">
    <source>
        <dbReference type="Proteomes" id="UP000225320"/>
    </source>
</evidence>
<proteinExistence type="predicted"/>
<dbReference type="Proteomes" id="UP000220934">
    <property type="component" value="Unassembled WGS sequence"/>
</dbReference>
<organism evidence="2 4">
    <name type="scientific">Bacillus toyonensis</name>
    <dbReference type="NCBI Taxonomy" id="155322"/>
    <lineage>
        <taxon>Bacteria</taxon>
        <taxon>Bacillati</taxon>
        <taxon>Bacillota</taxon>
        <taxon>Bacilli</taxon>
        <taxon>Bacillales</taxon>
        <taxon>Bacillaceae</taxon>
        <taxon>Bacillus</taxon>
        <taxon>Bacillus cereus group</taxon>
    </lineage>
</organism>
<evidence type="ECO:0000313" key="2">
    <source>
        <dbReference type="EMBL" id="PGG90537.1"/>
    </source>
</evidence>
<name>A0A2B5DA50_9BACI</name>
<evidence type="ECO:0000313" key="1">
    <source>
        <dbReference type="EMBL" id="PEN57139.1"/>
    </source>
</evidence>
<evidence type="ECO:0000313" key="3">
    <source>
        <dbReference type="Proteomes" id="UP000220934"/>
    </source>
</evidence>
<protein>
    <submittedName>
        <fullName evidence="2">DUF3954 domain-containing protein</fullName>
    </submittedName>
</protein>
<reference evidence="2 4" key="1">
    <citation type="submission" date="2017-09" db="EMBL/GenBank/DDBJ databases">
        <title>Large-scale bioinformatics analysis of Bacillus genomes uncovers conserved roles of natural products in bacterial physiology.</title>
        <authorList>
            <consortium name="Agbiome Team Llc"/>
            <person name="Bleich R.M."/>
            <person name="Grubbs K.J."/>
            <person name="Santa Maria K.C."/>
            <person name="Allen S.E."/>
            <person name="Farag S."/>
            <person name="Shank E.A."/>
            <person name="Bowers A."/>
        </authorList>
    </citation>
    <scope>NUCLEOTIDE SEQUENCE [LARGE SCALE GENOMIC DNA]</scope>
    <source>
        <strain evidence="2 4">AFS094862</strain>
    </source>
</reference>
<dbReference type="InterPro" id="IPR025017">
    <property type="entry name" value="DUF3954"/>
</dbReference>